<comment type="caution">
    <text evidence="9">The sequence shown here is derived from an EMBL/GenBank/DDBJ whole genome shotgun (WGS) entry which is preliminary data.</text>
</comment>
<reference evidence="9 10" key="1">
    <citation type="submission" date="2016-10" db="EMBL/GenBank/DDBJ databases">
        <title>Genome sequencing of Aspergillus oryzae BCC7051.</title>
        <authorList>
            <person name="Thammarongtham C."/>
            <person name="Vorapreeda T."/>
            <person name="Nookaew I."/>
            <person name="Srisuk T."/>
            <person name="Land M."/>
            <person name="Jeennor S."/>
            <person name="Laoteng K."/>
        </authorList>
    </citation>
    <scope>NUCLEOTIDE SEQUENCE [LARGE SCALE GENOMIC DNA]</scope>
    <source>
        <strain evidence="9 10">BCC7051</strain>
    </source>
</reference>
<dbReference type="Proteomes" id="UP000190312">
    <property type="component" value="Unassembled WGS sequence"/>
</dbReference>
<dbReference type="Pfam" id="PF00324">
    <property type="entry name" value="AA_permease"/>
    <property type="match status" value="1"/>
</dbReference>
<evidence type="ECO:0000256" key="7">
    <source>
        <dbReference type="SAM" id="Phobius"/>
    </source>
</evidence>
<dbReference type="VEuPathDB" id="FungiDB:AO090701000857"/>
<evidence type="ECO:0000256" key="2">
    <source>
        <dbReference type="ARBA" id="ARBA00022448"/>
    </source>
</evidence>
<dbReference type="PANTHER" id="PTHR43341">
    <property type="entry name" value="AMINO ACID PERMEASE"/>
    <property type="match status" value="1"/>
</dbReference>
<dbReference type="FunFam" id="1.20.1740.10:FF:000006">
    <property type="entry name" value="General amino acid permease"/>
    <property type="match status" value="1"/>
</dbReference>
<dbReference type="Gene3D" id="1.20.1740.10">
    <property type="entry name" value="Amino acid/polyamine transporter I"/>
    <property type="match status" value="1"/>
</dbReference>
<dbReference type="PROSITE" id="PS00218">
    <property type="entry name" value="AMINO_ACID_PERMEASE_1"/>
    <property type="match status" value="1"/>
</dbReference>
<feature type="transmembrane region" description="Helical" evidence="7">
    <location>
        <begin position="442"/>
        <end position="461"/>
    </location>
</feature>
<comment type="subcellular location">
    <subcellularLocation>
        <location evidence="1">Membrane</location>
        <topology evidence="1">Multi-pass membrane protein</topology>
    </subcellularLocation>
</comment>
<keyword evidence="4" id="KW-0029">Amino-acid transport</keyword>
<feature type="transmembrane region" description="Helical" evidence="7">
    <location>
        <begin position="223"/>
        <end position="244"/>
    </location>
</feature>
<name>A0A1S9DBM5_ASPOZ</name>
<keyword evidence="3 7" id="KW-0812">Transmembrane</keyword>
<gene>
    <name evidence="9" type="ORF">OAory_01021390</name>
</gene>
<evidence type="ECO:0000256" key="4">
    <source>
        <dbReference type="ARBA" id="ARBA00022970"/>
    </source>
</evidence>
<keyword evidence="6 7" id="KW-0472">Membrane</keyword>
<feature type="transmembrane region" description="Helical" evidence="7">
    <location>
        <begin position="256"/>
        <end position="274"/>
    </location>
</feature>
<keyword evidence="2" id="KW-0813">Transport</keyword>
<dbReference type="AlphaFoldDB" id="A0A1S9DBM5"/>
<keyword evidence="5 7" id="KW-1133">Transmembrane helix</keyword>
<evidence type="ECO:0000256" key="5">
    <source>
        <dbReference type="ARBA" id="ARBA00022989"/>
    </source>
</evidence>
<evidence type="ECO:0000313" key="10">
    <source>
        <dbReference type="Proteomes" id="UP000190312"/>
    </source>
</evidence>
<dbReference type="EMBL" id="MKZY01000008">
    <property type="protein sequence ID" value="OOO06478.1"/>
    <property type="molecule type" value="Genomic_DNA"/>
</dbReference>
<feature type="transmembrane region" description="Helical" evidence="7">
    <location>
        <begin position="397"/>
        <end position="422"/>
    </location>
</feature>
<sequence>MVVSCLLGLINIGSDVALKDILSMAVSGLYLSYLAVGSLLLYRRVCGHIRPSSECEDTTVNVPNAPLIMEKSTLAEDAIQPTGYYNEYDAPPKDELQLNVGGRGATQRRLRNYHVTMIGFCSGIGTGLFVGTGAAYAKAGPAGLLLAYIVVGLVLWCVMQSIGELATLLPTAGSFPHWATRFIDPAVGFSLAISYGYCYTIAIASEVSAAAVIVSYWTDLTPAVVITVGLVLILASNLMSVRFYGETEVFGGAVKVLCFLGLVIVSIVITAGGANNDSIGFRYWNDPGPWTNYNGITGPTGHFLGFLSSFVNASFSFIGVETVVITAAESVNPHHAIPKAARRVTYRIAFFYILGALLIGIIVDPRNPALVSGSDNANSSPFVIAIKEAGINALPSIVNACILVAAWSAGNSYCWVGSRMIVAMTTDHQLPQVFGRVTKKGVPYVAVITAWLFGPLAYLSLGSGGAAQAFTWLLNLSTVAGLIAWATLSFCYIRFHSAMKAQGVSRDTLPWKAPLQPYAAWVGFIGSTIIVLVAGFPVFLKGNWSSSDFVASYIGIPIFIVPIIGWKLFKRTKFVRSAEIDLWSGRLQEGEILVQQRVPRNLWERFVDWLV</sequence>
<evidence type="ECO:0000256" key="6">
    <source>
        <dbReference type="ARBA" id="ARBA00023136"/>
    </source>
</evidence>
<feature type="transmembrane region" description="Helical" evidence="7">
    <location>
        <begin position="515"/>
        <end position="538"/>
    </location>
</feature>
<dbReference type="InterPro" id="IPR050524">
    <property type="entry name" value="APC_YAT"/>
</dbReference>
<dbReference type="OrthoDB" id="3900342at2759"/>
<dbReference type="GO" id="GO:0015171">
    <property type="term" value="F:amino acid transmembrane transporter activity"/>
    <property type="evidence" value="ECO:0007669"/>
    <property type="project" value="TreeGrafter"/>
</dbReference>
<feature type="transmembrane region" description="Helical" evidence="7">
    <location>
        <begin position="303"/>
        <end position="324"/>
    </location>
</feature>
<feature type="transmembrane region" description="Helical" evidence="7">
    <location>
        <begin position="113"/>
        <end position="136"/>
    </location>
</feature>
<dbReference type="GO" id="GO:0016020">
    <property type="term" value="C:membrane"/>
    <property type="evidence" value="ECO:0007669"/>
    <property type="project" value="UniProtKB-SubCell"/>
</dbReference>
<accession>A0A1S9DBM5</accession>
<feature type="transmembrane region" description="Helical" evidence="7">
    <location>
        <begin position="197"/>
        <end position="217"/>
    </location>
</feature>
<evidence type="ECO:0000256" key="1">
    <source>
        <dbReference type="ARBA" id="ARBA00004141"/>
    </source>
</evidence>
<dbReference type="InterPro" id="IPR004840">
    <property type="entry name" value="Amino_acid_permease_CS"/>
</dbReference>
<dbReference type="InterPro" id="IPR004841">
    <property type="entry name" value="AA-permease/SLC12A_dom"/>
</dbReference>
<feature type="domain" description="Amino acid permease/ SLC12A" evidence="8">
    <location>
        <begin position="114"/>
        <end position="575"/>
    </location>
</feature>
<feature type="transmembrane region" description="Helical" evidence="7">
    <location>
        <begin position="142"/>
        <end position="159"/>
    </location>
</feature>
<dbReference type="eggNOG" id="KOG1286">
    <property type="taxonomic scope" value="Eukaryota"/>
</dbReference>
<dbReference type="PANTHER" id="PTHR43341:SF21">
    <property type="entry name" value="GENERAL AMINO ACID PERMEASE-RELATED"/>
    <property type="match status" value="1"/>
</dbReference>
<evidence type="ECO:0000313" key="9">
    <source>
        <dbReference type="EMBL" id="OOO06478.1"/>
    </source>
</evidence>
<dbReference type="VEuPathDB" id="FungiDB:AO090701000858"/>
<feature type="transmembrane region" description="Helical" evidence="7">
    <location>
        <begin position="344"/>
        <end position="363"/>
    </location>
</feature>
<feature type="transmembrane region" description="Helical" evidence="7">
    <location>
        <begin position="21"/>
        <end position="42"/>
    </location>
</feature>
<evidence type="ECO:0000259" key="8">
    <source>
        <dbReference type="Pfam" id="PF00324"/>
    </source>
</evidence>
<protein>
    <submittedName>
        <fullName evidence="9">Amino acid permease-associated region</fullName>
    </submittedName>
</protein>
<organism evidence="9 10">
    <name type="scientific">Aspergillus oryzae</name>
    <name type="common">Yellow koji mold</name>
    <dbReference type="NCBI Taxonomy" id="5062"/>
    <lineage>
        <taxon>Eukaryota</taxon>
        <taxon>Fungi</taxon>
        <taxon>Dikarya</taxon>
        <taxon>Ascomycota</taxon>
        <taxon>Pezizomycotina</taxon>
        <taxon>Eurotiomycetes</taxon>
        <taxon>Eurotiomycetidae</taxon>
        <taxon>Eurotiales</taxon>
        <taxon>Aspergillaceae</taxon>
        <taxon>Aspergillus</taxon>
        <taxon>Aspergillus subgen. Circumdati</taxon>
    </lineage>
</organism>
<feature type="transmembrane region" description="Helical" evidence="7">
    <location>
        <begin position="550"/>
        <end position="569"/>
    </location>
</feature>
<feature type="transmembrane region" description="Helical" evidence="7">
    <location>
        <begin position="473"/>
        <end position="495"/>
    </location>
</feature>
<proteinExistence type="predicted"/>
<evidence type="ECO:0000256" key="3">
    <source>
        <dbReference type="ARBA" id="ARBA00022692"/>
    </source>
</evidence>